<feature type="transmembrane region" description="Helical" evidence="11">
    <location>
        <begin position="302"/>
        <end position="324"/>
    </location>
</feature>
<protein>
    <submittedName>
        <fullName evidence="14">Glycine receptor subunit alpha-2-like protein</fullName>
    </submittedName>
</protein>
<evidence type="ECO:0000256" key="2">
    <source>
        <dbReference type="ARBA" id="ARBA00004236"/>
    </source>
</evidence>
<dbReference type="Gene3D" id="1.20.58.390">
    <property type="entry name" value="Neurotransmitter-gated ion-channel transmembrane domain"/>
    <property type="match status" value="1"/>
</dbReference>
<dbReference type="STRING" id="1965070.A0A3S3RPN0"/>
<dbReference type="Proteomes" id="UP000285301">
    <property type="component" value="Unassembled WGS sequence"/>
</dbReference>
<dbReference type="GO" id="GO:0005254">
    <property type="term" value="F:chloride channel activity"/>
    <property type="evidence" value="ECO:0007669"/>
    <property type="project" value="UniProtKB-ARBA"/>
</dbReference>
<dbReference type="Pfam" id="PF02932">
    <property type="entry name" value="Neur_chan_memb"/>
    <property type="match status" value="1"/>
</dbReference>
<evidence type="ECO:0000313" key="15">
    <source>
        <dbReference type="Proteomes" id="UP000285301"/>
    </source>
</evidence>
<dbReference type="InterPro" id="IPR018000">
    <property type="entry name" value="Neurotransmitter_ion_chnl_CS"/>
</dbReference>
<keyword evidence="7 11" id="KW-1133">Transmembrane helix</keyword>
<keyword evidence="15" id="KW-1185">Reference proteome</keyword>
<dbReference type="SUPFAM" id="SSF90112">
    <property type="entry name" value="Neurotransmitter-gated ion-channel transmembrane pore"/>
    <property type="match status" value="1"/>
</dbReference>
<evidence type="ECO:0000256" key="3">
    <source>
        <dbReference type="ARBA" id="ARBA00022448"/>
    </source>
</evidence>
<dbReference type="InterPro" id="IPR006029">
    <property type="entry name" value="Neurotrans-gated_channel_TM"/>
</dbReference>
<evidence type="ECO:0000256" key="6">
    <source>
        <dbReference type="ARBA" id="ARBA00022729"/>
    </source>
</evidence>
<dbReference type="GO" id="GO:0099095">
    <property type="term" value="F:ligand-gated monoatomic anion channel activity"/>
    <property type="evidence" value="ECO:0007669"/>
    <property type="project" value="UniProtKB-ARBA"/>
</dbReference>
<feature type="transmembrane region" description="Helical" evidence="11">
    <location>
        <begin position="270"/>
        <end position="287"/>
    </location>
</feature>
<dbReference type="InterPro" id="IPR036719">
    <property type="entry name" value="Neuro-gated_channel_TM_sf"/>
</dbReference>
<feature type="transmembrane region" description="Helical" evidence="11">
    <location>
        <begin position="240"/>
        <end position="263"/>
    </location>
</feature>
<keyword evidence="9 11" id="KW-0472">Membrane</keyword>
<dbReference type="SUPFAM" id="SSF63712">
    <property type="entry name" value="Nicotinic receptor ligand binding domain-like"/>
    <property type="match status" value="1"/>
</dbReference>
<evidence type="ECO:0000256" key="1">
    <source>
        <dbReference type="ARBA" id="ARBA00004141"/>
    </source>
</evidence>
<feature type="transmembrane region" description="Helical" evidence="11">
    <location>
        <begin position="402"/>
        <end position="421"/>
    </location>
</feature>
<dbReference type="Pfam" id="PF02931">
    <property type="entry name" value="Neur_chan_LBD"/>
    <property type="match status" value="1"/>
</dbReference>
<evidence type="ECO:0000259" key="13">
    <source>
        <dbReference type="Pfam" id="PF02932"/>
    </source>
</evidence>
<dbReference type="GO" id="GO:0004888">
    <property type="term" value="F:transmembrane signaling receptor activity"/>
    <property type="evidence" value="ECO:0007669"/>
    <property type="project" value="InterPro"/>
</dbReference>
<evidence type="ECO:0000256" key="7">
    <source>
        <dbReference type="ARBA" id="ARBA00022989"/>
    </source>
</evidence>
<dbReference type="PROSITE" id="PS00236">
    <property type="entry name" value="NEUROTR_ION_CHANNEL"/>
    <property type="match status" value="1"/>
</dbReference>
<dbReference type="GO" id="GO:0005886">
    <property type="term" value="C:plasma membrane"/>
    <property type="evidence" value="ECO:0007669"/>
    <property type="project" value="UniProtKB-SubCell"/>
</dbReference>
<feature type="domain" description="Neurotransmitter-gated ion-channel ligand-binding" evidence="12">
    <location>
        <begin position="7"/>
        <end position="164"/>
    </location>
</feature>
<evidence type="ECO:0000256" key="9">
    <source>
        <dbReference type="ARBA" id="ARBA00023136"/>
    </source>
</evidence>
<dbReference type="CDD" id="cd19049">
    <property type="entry name" value="LGIC_TM_anion"/>
    <property type="match status" value="1"/>
</dbReference>
<dbReference type="EMBL" id="NCKU01007108">
    <property type="protein sequence ID" value="RWS02890.1"/>
    <property type="molecule type" value="Genomic_DNA"/>
</dbReference>
<dbReference type="OrthoDB" id="6424542at2759"/>
<accession>A0A3S3RPN0</accession>
<keyword evidence="6" id="KW-0732">Signal</keyword>
<dbReference type="InterPro" id="IPR036734">
    <property type="entry name" value="Neur_chan_lig-bd_sf"/>
</dbReference>
<evidence type="ECO:0000256" key="8">
    <source>
        <dbReference type="ARBA" id="ARBA00023065"/>
    </source>
</evidence>
<dbReference type="InterPro" id="IPR006202">
    <property type="entry name" value="Neur_chan_lig-bd"/>
</dbReference>
<evidence type="ECO:0000259" key="12">
    <source>
        <dbReference type="Pfam" id="PF02931"/>
    </source>
</evidence>
<keyword evidence="10" id="KW-0407">Ion channel</keyword>
<keyword evidence="8" id="KW-0406">Ion transport</keyword>
<comment type="subcellular location">
    <subcellularLocation>
        <location evidence="2">Cell membrane</location>
    </subcellularLocation>
    <subcellularLocation>
        <location evidence="1">Membrane</location>
        <topology evidence="1">Multi-pass membrane protein</topology>
    </subcellularLocation>
</comment>
<keyword evidence="4" id="KW-1003">Cell membrane</keyword>
<feature type="non-terminal residue" evidence="14">
    <location>
        <position position="428"/>
    </location>
</feature>
<dbReference type="Gene3D" id="2.70.170.10">
    <property type="entry name" value="Neurotransmitter-gated ion-channel ligand-binding domain"/>
    <property type="match status" value="1"/>
</dbReference>
<feature type="domain" description="Neurotransmitter-gated ion-channel transmembrane" evidence="13">
    <location>
        <begin position="244"/>
        <end position="345"/>
    </location>
</feature>
<dbReference type="InterPro" id="IPR006028">
    <property type="entry name" value="GABAA/Glycine_rcpt"/>
</dbReference>
<evidence type="ECO:0000256" key="10">
    <source>
        <dbReference type="ARBA" id="ARBA00023303"/>
    </source>
</evidence>
<dbReference type="GO" id="GO:0005230">
    <property type="term" value="F:extracellular ligand-gated monoatomic ion channel activity"/>
    <property type="evidence" value="ECO:0007669"/>
    <property type="project" value="InterPro"/>
</dbReference>
<evidence type="ECO:0000256" key="4">
    <source>
        <dbReference type="ARBA" id="ARBA00022475"/>
    </source>
</evidence>
<dbReference type="PRINTS" id="PR00253">
    <property type="entry name" value="GABAARECEPTR"/>
</dbReference>
<keyword evidence="14" id="KW-0675">Receptor</keyword>
<evidence type="ECO:0000256" key="5">
    <source>
        <dbReference type="ARBA" id="ARBA00022692"/>
    </source>
</evidence>
<evidence type="ECO:0000256" key="11">
    <source>
        <dbReference type="SAM" id="Phobius"/>
    </source>
</evidence>
<name>A0A3S3RPN0_9ACAR</name>
<keyword evidence="3" id="KW-0813">Transport</keyword>
<dbReference type="PANTHER" id="PTHR18945">
    <property type="entry name" value="NEUROTRANSMITTER GATED ION CHANNEL"/>
    <property type="match status" value="1"/>
</dbReference>
<dbReference type="InterPro" id="IPR006201">
    <property type="entry name" value="Neur_channel"/>
</dbReference>
<reference evidence="14 15" key="1">
    <citation type="journal article" date="2018" name="Gigascience">
        <title>Genomes of trombidid mites reveal novel predicted allergens and laterally-transferred genes associated with secondary metabolism.</title>
        <authorList>
            <person name="Dong X."/>
            <person name="Chaisiri K."/>
            <person name="Xia D."/>
            <person name="Armstrong S.D."/>
            <person name="Fang Y."/>
            <person name="Donnelly M.J."/>
            <person name="Kadowaki T."/>
            <person name="McGarry J.W."/>
            <person name="Darby A.C."/>
            <person name="Makepeace B.L."/>
        </authorList>
    </citation>
    <scope>NUCLEOTIDE SEQUENCE [LARGE SCALE GENOMIC DNA]</scope>
    <source>
        <strain evidence="14">UoL-WK</strain>
    </source>
</reference>
<organism evidence="14 15">
    <name type="scientific">Dinothrombium tinctorium</name>
    <dbReference type="NCBI Taxonomy" id="1965070"/>
    <lineage>
        <taxon>Eukaryota</taxon>
        <taxon>Metazoa</taxon>
        <taxon>Ecdysozoa</taxon>
        <taxon>Arthropoda</taxon>
        <taxon>Chelicerata</taxon>
        <taxon>Arachnida</taxon>
        <taxon>Acari</taxon>
        <taxon>Acariformes</taxon>
        <taxon>Trombidiformes</taxon>
        <taxon>Prostigmata</taxon>
        <taxon>Anystina</taxon>
        <taxon>Parasitengona</taxon>
        <taxon>Trombidioidea</taxon>
        <taxon>Trombidiidae</taxon>
        <taxon>Dinothrombium</taxon>
    </lineage>
</organism>
<dbReference type="AlphaFoldDB" id="A0A3S3RPN0"/>
<proteinExistence type="predicted"/>
<comment type="caution">
    <text evidence="14">The sequence shown here is derived from an EMBL/GenBank/DDBJ whole genome shotgun (WGS) entry which is preliminary data.</text>
</comment>
<feature type="non-terminal residue" evidence="14">
    <location>
        <position position="1"/>
    </location>
</feature>
<dbReference type="InterPro" id="IPR038050">
    <property type="entry name" value="Neuro_actylchol_rec"/>
</dbReference>
<keyword evidence="5 11" id="KW-0812">Transmembrane</keyword>
<gene>
    <name evidence="14" type="ORF">B4U79_12157</name>
</gene>
<sequence length="428" mass="49740">NTSVCFRKYDRPTPVNGTTLDVIVTLSLIDLNSISLLDMDYRLDYNIMYEWTTAKNVCEIYVKQLKDNNLIVDAMEPGELLELEGDNANMFWIPETCIEEAKKVEISSSFGNKMFLTLTITPEFACNLKYKSRLAALIGCQMDFRDYPFDRQLCNVRLRSRTNNFLDFFKPKDLFFKADFYSLPLVNYLWNPSGVTFQFDLHLNNYDVNFSWNSFDAIAKGANFSYLEVDFVFQRKLSHFFVQVILPTLIIVTVSYSSFWISVDTGSCRFTLTVTTFLSLVAQFAGLKSQLPPVSYITALDIWMLACMFAVFAAIIEVTVANYYDEKMRRIIERRKREADKKRKLLEHRSARRNEDHFCIHQIKPIDANFEGETSECKNRNNDRVDSSDEPLPDMAVKVDKIFRAFIPLAFLAFNLVYWPLLLTQKLL</sequence>
<evidence type="ECO:0000313" key="14">
    <source>
        <dbReference type="EMBL" id="RWS02890.1"/>
    </source>
</evidence>